<evidence type="ECO:0000313" key="2">
    <source>
        <dbReference type="EMBL" id="THG14661.1"/>
    </source>
</evidence>
<dbReference type="AlphaFoldDB" id="A0A4S4EE67"/>
<protein>
    <submittedName>
        <fullName evidence="2">Uncharacterized protein</fullName>
    </submittedName>
</protein>
<gene>
    <name evidence="2" type="ORF">TEA_011792</name>
</gene>
<feature type="region of interest" description="Disordered" evidence="1">
    <location>
        <begin position="13"/>
        <end position="38"/>
    </location>
</feature>
<evidence type="ECO:0000313" key="3">
    <source>
        <dbReference type="Proteomes" id="UP000306102"/>
    </source>
</evidence>
<dbReference type="Proteomes" id="UP000306102">
    <property type="component" value="Unassembled WGS sequence"/>
</dbReference>
<comment type="caution">
    <text evidence="2">The sequence shown here is derived from an EMBL/GenBank/DDBJ whole genome shotgun (WGS) entry which is preliminary data.</text>
</comment>
<name>A0A4S4EE67_CAMSN</name>
<sequence>MGSSLSKKTIICSSPNALPDPLPNQTKTHTNPQLTDTKKPEEEPLLFIVVVFVEIDSPLLIITSRKGSRFQLSPLLIITTRKSFFTQIRTHSSMKVKDRVCSPSPHISNLLIEVRAFLQNAAGAFSLPPLVVK</sequence>
<evidence type="ECO:0000256" key="1">
    <source>
        <dbReference type="SAM" id="MobiDB-lite"/>
    </source>
</evidence>
<reference evidence="2 3" key="1">
    <citation type="journal article" date="2018" name="Proc. Natl. Acad. Sci. U.S.A.">
        <title>Draft genome sequence of Camellia sinensis var. sinensis provides insights into the evolution of the tea genome and tea quality.</title>
        <authorList>
            <person name="Wei C."/>
            <person name="Yang H."/>
            <person name="Wang S."/>
            <person name="Zhao J."/>
            <person name="Liu C."/>
            <person name="Gao L."/>
            <person name="Xia E."/>
            <person name="Lu Y."/>
            <person name="Tai Y."/>
            <person name="She G."/>
            <person name="Sun J."/>
            <person name="Cao H."/>
            <person name="Tong W."/>
            <person name="Gao Q."/>
            <person name="Li Y."/>
            <person name="Deng W."/>
            <person name="Jiang X."/>
            <person name="Wang W."/>
            <person name="Chen Q."/>
            <person name="Zhang S."/>
            <person name="Li H."/>
            <person name="Wu J."/>
            <person name="Wang P."/>
            <person name="Li P."/>
            <person name="Shi C."/>
            <person name="Zheng F."/>
            <person name="Jian J."/>
            <person name="Huang B."/>
            <person name="Shan D."/>
            <person name="Shi M."/>
            <person name="Fang C."/>
            <person name="Yue Y."/>
            <person name="Li F."/>
            <person name="Li D."/>
            <person name="Wei S."/>
            <person name="Han B."/>
            <person name="Jiang C."/>
            <person name="Yin Y."/>
            <person name="Xia T."/>
            <person name="Zhang Z."/>
            <person name="Bennetzen J.L."/>
            <person name="Zhao S."/>
            <person name="Wan X."/>
        </authorList>
    </citation>
    <scope>NUCLEOTIDE SEQUENCE [LARGE SCALE GENOMIC DNA]</scope>
    <source>
        <strain evidence="3">cv. Shuchazao</strain>
        <tissue evidence="2">Leaf</tissue>
    </source>
</reference>
<accession>A0A4S4EE67</accession>
<proteinExistence type="predicted"/>
<feature type="compositionally biased region" description="Polar residues" evidence="1">
    <location>
        <begin position="23"/>
        <end position="35"/>
    </location>
</feature>
<dbReference type="EMBL" id="SDRB02005144">
    <property type="protein sequence ID" value="THG14661.1"/>
    <property type="molecule type" value="Genomic_DNA"/>
</dbReference>
<organism evidence="2 3">
    <name type="scientific">Camellia sinensis var. sinensis</name>
    <name type="common">China tea</name>
    <dbReference type="NCBI Taxonomy" id="542762"/>
    <lineage>
        <taxon>Eukaryota</taxon>
        <taxon>Viridiplantae</taxon>
        <taxon>Streptophyta</taxon>
        <taxon>Embryophyta</taxon>
        <taxon>Tracheophyta</taxon>
        <taxon>Spermatophyta</taxon>
        <taxon>Magnoliopsida</taxon>
        <taxon>eudicotyledons</taxon>
        <taxon>Gunneridae</taxon>
        <taxon>Pentapetalae</taxon>
        <taxon>asterids</taxon>
        <taxon>Ericales</taxon>
        <taxon>Theaceae</taxon>
        <taxon>Camellia</taxon>
    </lineage>
</organism>
<keyword evidence="3" id="KW-1185">Reference proteome</keyword>